<dbReference type="Pfam" id="PF07819">
    <property type="entry name" value="PGAP1"/>
    <property type="match status" value="1"/>
</dbReference>
<proteinExistence type="predicted"/>
<evidence type="ECO:0000259" key="1">
    <source>
        <dbReference type="Pfam" id="PF07819"/>
    </source>
</evidence>
<dbReference type="InterPro" id="IPR029058">
    <property type="entry name" value="AB_hydrolase_fold"/>
</dbReference>
<dbReference type="EMBL" id="WEGH01000003">
    <property type="protein sequence ID" value="MQY06323.1"/>
    <property type="molecule type" value="Genomic_DNA"/>
</dbReference>
<keyword evidence="3" id="KW-1185">Reference proteome</keyword>
<reference evidence="2 3" key="1">
    <citation type="submission" date="2019-10" db="EMBL/GenBank/DDBJ databases">
        <title>Actinomadura rubteroloni sp. nov. and Actinomadura macrotermitis sp. nov., isolated from the gut of fungus growing-termite Macrotermes natalensis.</title>
        <authorList>
            <person name="Benndorf R."/>
            <person name="Martin K."/>
            <person name="Kuefner M."/>
            <person name="De Beer W."/>
            <person name="Kaster A.-K."/>
            <person name="Vollmers J."/>
            <person name="Poulsen M."/>
            <person name="Beemelmanns C."/>
        </authorList>
    </citation>
    <scope>NUCLEOTIDE SEQUENCE [LARGE SCALE GENOMIC DNA]</scope>
    <source>
        <strain evidence="2 3">RB68</strain>
    </source>
</reference>
<comment type="caution">
    <text evidence="2">The sequence shown here is derived from an EMBL/GenBank/DDBJ whole genome shotgun (WGS) entry which is preliminary data.</text>
</comment>
<evidence type="ECO:0000313" key="3">
    <source>
        <dbReference type="Proteomes" id="UP000487268"/>
    </source>
</evidence>
<dbReference type="OrthoDB" id="8871309at2"/>
<gene>
    <name evidence="2" type="ORF">ACRB68_44110</name>
</gene>
<accession>A0A7K0BYS5</accession>
<dbReference type="Proteomes" id="UP000487268">
    <property type="component" value="Unassembled WGS sequence"/>
</dbReference>
<dbReference type="Gene3D" id="3.40.50.1820">
    <property type="entry name" value="alpha/beta hydrolase"/>
    <property type="match status" value="1"/>
</dbReference>
<dbReference type="GO" id="GO:0016788">
    <property type="term" value="F:hydrolase activity, acting on ester bonds"/>
    <property type="evidence" value="ECO:0007669"/>
    <property type="project" value="InterPro"/>
</dbReference>
<feature type="domain" description="GPI inositol-deacylase PGAP1-like alpha/beta" evidence="1">
    <location>
        <begin position="218"/>
        <end position="267"/>
    </location>
</feature>
<dbReference type="RefSeq" id="WP_153535512.1">
    <property type="nucleotide sequence ID" value="NZ_WEGH01000003.1"/>
</dbReference>
<dbReference type="SUPFAM" id="SSF53474">
    <property type="entry name" value="alpha/beta-Hydrolases"/>
    <property type="match status" value="1"/>
</dbReference>
<organism evidence="2 3">
    <name type="scientific">Actinomadura macrotermitis</name>
    <dbReference type="NCBI Taxonomy" id="2585200"/>
    <lineage>
        <taxon>Bacteria</taxon>
        <taxon>Bacillati</taxon>
        <taxon>Actinomycetota</taxon>
        <taxon>Actinomycetes</taxon>
        <taxon>Streptosporangiales</taxon>
        <taxon>Thermomonosporaceae</taxon>
        <taxon>Actinomadura</taxon>
    </lineage>
</organism>
<dbReference type="InterPro" id="IPR012908">
    <property type="entry name" value="PGAP1-ab_dom-like"/>
</dbReference>
<protein>
    <recommendedName>
        <fullName evidence="1">GPI inositol-deacylase PGAP1-like alpha/beta domain-containing protein</fullName>
    </recommendedName>
</protein>
<name>A0A7K0BYS5_9ACTN</name>
<dbReference type="AlphaFoldDB" id="A0A7K0BYS5"/>
<sequence>MRPNETRALGELTGKALSGGTARVRQMHRGIAARVFRGVGPAAAPVRVLHDGIADAVYSTVGGTFSAAGRAAGRVLAEASDGRPLEDDRRAAVPLAMLNAWHGDRLRDEGSPLALEMTVRVDGRNVPIRPDVLAETHPDPAGRVAVFLHGLTETEGAWAYKSVQYYGRPGVTYGDRLREDLGYTPVQIRYNTGARIPANGRELAALLEDLVAAWPVPVEDLLLVGHSMGGLVIRSALAQAGDRAWPALVRDTVTLGSPHLGAPLEQGATLLARALGVLGETRSIATIIDGRSAGIKDLRRGTLLEDEEADVPLHEGARHFIVVATVAGRDGSLAGNLLGDLLVRPDSACGTRRFELPPEHICRLPRLHHFDLLNHPDVYDRIHGWLTARPADEPAGAED</sequence>
<evidence type="ECO:0000313" key="2">
    <source>
        <dbReference type="EMBL" id="MQY06323.1"/>
    </source>
</evidence>